<keyword evidence="1" id="KW-0812">Transmembrane</keyword>
<keyword evidence="1" id="KW-1133">Transmembrane helix</keyword>
<dbReference type="EMBL" id="JAGKQM010000002">
    <property type="protein sequence ID" value="KAH0940351.1"/>
    <property type="molecule type" value="Genomic_DNA"/>
</dbReference>
<evidence type="ECO:0000256" key="1">
    <source>
        <dbReference type="SAM" id="Phobius"/>
    </source>
</evidence>
<reference evidence="2 3" key="1">
    <citation type="submission" date="2021-05" db="EMBL/GenBank/DDBJ databases">
        <title>Genome Assembly of Synthetic Allotetraploid Brassica napus Reveals Homoeologous Exchanges between Subgenomes.</title>
        <authorList>
            <person name="Davis J.T."/>
        </authorList>
    </citation>
    <scope>NUCLEOTIDE SEQUENCE [LARGE SCALE GENOMIC DNA]</scope>
    <source>
        <strain evidence="3">cv. Da-Ae</strain>
        <tissue evidence="2">Seedling</tissue>
    </source>
</reference>
<proteinExistence type="predicted"/>
<sequence length="109" mass="11951">MILLGLVQSWKKRRRVAGIVTNVSLTFCWTIFLTIASTLGHDFPLGGRESEQAEGLFRRVSSRRCCSGAGNALVESVSVFDAVDYVHLEGVILFAASNCRKFLSVLRSG</sequence>
<evidence type="ECO:0000313" key="2">
    <source>
        <dbReference type="EMBL" id="KAH0940351.1"/>
    </source>
</evidence>
<comment type="caution">
    <text evidence="2">The sequence shown here is derived from an EMBL/GenBank/DDBJ whole genome shotgun (WGS) entry which is preliminary data.</text>
</comment>
<keyword evidence="1" id="KW-0472">Membrane</keyword>
<protein>
    <submittedName>
        <fullName evidence="2">Uncharacterized protein</fullName>
    </submittedName>
</protein>
<accession>A0ABQ8EF92</accession>
<feature type="transmembrane region" description="Helical" evidence="1">
    <location>
        <begin position="16"/>
        <end position="36"/>
    </location>
</feature>
<keyword evidence="3" id="KW-1185">Reference proteome</keyword>
<evidence type="ECO:0000313" key="3">
    <source>
        <dbReference type="Proteomes" id="UP000824890"/>
    </source>
</evidence>
<dbReference type="Proteomes" id="UP000824890">
    <property type="component" value="Unassembled WGS sequence"/>
</dbReference>
<organism evidence="2 3">
    <name type="scientific">Brassica napus</name>
    <name type="common">Rape</name>
    <dbReference type="NCBI Taxonomy" id="3708"/>
    <lineage>
        <taxon>Eukaryota</taxon>
        <taxon>Viridiplantae</taxon>
        <taxon>Streptophyta</taxon>
        <taxon>Embryophyta</taxon>
        <taxon>Tracheophyta</taxon>
        <taxon>Spermatophyta</taxon>
        <taxon>Magnoliopsida</taxon>
        <taxon>eudicotyledons</taxon>
        <taxon>Gunneridae</taxon>
        <taxon>Pentapetalae</taxon>
        <taxon>rosids</taxon>
        <taxon>malvids</taxon>
        <taxon>Brassicales</taxon>
        <taxon>Brassicaceae</taxon>
        <taxon>Brassiceae</taxon>
        <taxon>Brassica</taxon>
    </lineage>
</organism>
<gene>
    <name evidence="2" type="ORF">HID58_007812</name>
</gene>
<name>A0ABQ8EF92_BRANA</name>